<name>A0ACC2CHQ5_DIPCM</name>
<organism evidence="1 2">
    <name type="scientific">Diphasiastrum complanatum</name>
    <name type="common">Issler's clubmoss</name>
    <name type="synonym">Lycopodium complanatum</name>
    <dbReference type="NCBI Taxonomy" id="34168"/>
    <lineage>
        <taxon>Eukaryota</taxon>
        <taxon>Viridiplantae</taxon>
        <taxon>Streptophyta</taxon>
        <taxon>Embryophyta</taxon>
        <taxon>Tracheophyta</taxon>
        <taxon>Lycopodiopsida</taxon>
        <taxon>Lycopodiales</taxon>
        <taxon>Lycopodiaceae</taxon>
        <taxon>Lycopodioideae</taxon>
        <taxon>Diphasiastrum</taxon>
    </lineage>
</organism>
<dbReference type="Proteomes" id="UP001162992">
    <property type="component" value="Chromosome 10"/>
</dbReference>
<evidence type="ECO:0000313" key="1">
    <source>
        <dbReference type="EMBL" id="KAJ7541574.1"/>
    </source>
</evidence>
<dbReference type="EMBL" id="CM055101">
    <property type="protein sequence ID" value="KAJ7541574.1"/>
    <property type="molecule type" value="Genomic_DNA"/>
</dbReference>
<comment type="caution">
    <text evidence="1">The sequence shown here is derived from an EMBL/GenBank/DDBJ whole genome shotgun (WGS) entry which is preliminary data.</text>
</comment>
<accession>A0ACC2CHQ5</accession>
<gene>
    <name evidence="1" type="ORF">O6H91_10G065600</name>
</gene>
<reference evidence="2" key="1">
    <citation type="journal article" date="2024" name="Proc. Natl. Acad. Sci. U.S.A.">
        <title>Extraordinary preservation of gene collinearity over three hundred million years revealed in homosporous lycophytes.</title>
        <authorList>
            <person name="Li C."/>
            <person name="Wickell D."/>
            <person name="Kuo L.Y."/>
            <person name="Chen X."/>
            <person name="Nie B."/>
            <person name="Liao X."/>
            <person name="Peng D."/>
            <person name="Ji J."/>
            <person name="Jenkins J."/>
            <person name="Williams M."/>
            <person name="Shu S."/>
            <person name="Plott C."/>
            <person name="Barry K."/>
            <person name="Rajasekar S."/>
            <person name="Grimwood J."/>
            <person name="Han X."/>
            <person name="Sun S."/>
            <person name="Hou Z."/>
            <person name="He W."/>
            <person name="Dai G."/>
            <person name="Sun C."/>
            <person name="Schmutz J."/>
            <person name="Leebens-Mack J.H."/>
            <person name="Li F.W."/>
            <person name="Wang L."/>
        </authorList>
    </citation>
    <scope>NUCLEOTIDE SEQUENCE [LARGE SCALE GENOMIC DNA]</scope>
    <source>
        <strain evidence="2">cv. PW_Plant_1</strain>
    </source>
</reference>
<keyword evidence="2" id="KW-1185">Reference proteome</keyword>
<protein>
    <submittedName>
        <fullName evidence="1">Uncharacterized protein</fullName>
    </submittedName>
</protein>
<sequence>MGKSYPLFNMRLLVIIVCVFGSSGNAGAWLLQQNHAFSEGKGTGCNSLLCSTTILEFLQDLDMPRRVLLNSQFQVPPKEPGSKPPQCRNGCGDCRGECVARPEYIQGGRSTGQHAIWTCMCQAF</sequence>
<evidence type="ECO:0000313" key="2">
    <source>
        <dbReference type="Proteomes" id="UP001162992"/>
    </source>
</evidence>
<proteinExistence type="predicted"/>